<dbReference type="InterPro" id="IPR000807">
    <property type="entry name" value="ImidazoleglycerolP_deHydtase"/>
</dbReference>
<dbReference type="SUPFAM" id="SSF54211">
    <property type="entry name" value="Ribosomal protein S5 domain 2-like"/>
    <property type="match status" value="1"/>
</dbReference>
<dbReference type="PANTHER" id="PTHR23133:SF2">
    <property type="entry name" value="IMIDAZOLEGLYCEROL-PHOSPHATE DEHYDRATASE"/>
    <property type="match status" value="1"/>
</dbReference>
<dbReference type="GO" id="GO:0000105">
    <property type="term" value="P:L-histidine biosynthetic process"/>
    <property type="evidence" value="ECO:0007669"/>
    <property type="project" value="UniProtKB-UniPathway"/>
</dbReference>
<keyword evidence="3" id="KW-0368">Histidine biosynthesis</keyword>
<keyword evidence="2" id="KW-0028">Amino-acid biosynthesis</keyword>
<dbReference type="Gene3D" id="3.30.230.40">
    <property type="entry name" value="Imidazole glycerol phosphate dehydratase, domain 1"/>
    <property type="match status" value="1"/>
</dbReference>
<dbReference type="InterPro" id="IPR020565">
    <property type="entry name" value="ImidazoleglycerP_deHydtase_CS"/>
</dbReference>
<name>A0A4U9CZI0_RAOTE</name>
<dbReference type="Pfam" id="PF00475">
    <property type="entry name" value="IGPD"/>
    <property type="match status" value="1"/>
</dbReference>
<proteinExistence type="predicted"/>
<evidence type="ECO:0000256" key="1">
    <source>
        <dbReference type="ARBA" id="ARBA00005047"/>
    </source>
</evidence>
<sequence>MLDQIATHGGFRLEINVGGDLYIDDHHTVEDTGLALGEALKLALGDKARHQPLWALCCRWTSAWPAVRWIFPGVRTSNIRPILPISALAI</sequence>
<dbReference type="Proteomes" id="UP000339249">
    <property type="component" value="Unassembled WGS sequence"/>
</dbReference>
<accession>A0A4U9CZI0</accession>
<comment type="pathway">
    <text evidence="1">Amino-acid biosynthesis; L-histidine biosynthesis; L-histidine from 5-phospho-alpha-D-ribose 1-diphosphate: step 6/9.</text>
</comment>
<dbReference type="UniPathway" id="UPA00031">
    <property type="reaction ID" value="UER00011"/>
</dbReference>
<protein>
    <submittedName>
        <fullName evidence="5">Histidine biosynthesis bifunctional protein hisB</fullName>
    </submittedName>
</protein>
<reference evidence="5 6" key="1">
    <citation type="submission" date="2019-04" db="EMBL/GenBank/DDBJ databases">
        <authorList>
            <consortium name="Pathogen Informatics"/>
        </authorList>
    </citation>
    <scope>NUCLEOTIDE SEQUENCE [LARGE SCALE GENOMIC DNA]</scope>
    <source>
        <strain evidence="5 6">NCTC9185</strain>
    </source>
</reference>
<evidence type="ECO:0000256" key="4">
    <source>
        <dbReference type="ARBA" id="ARBA00023239"/>
    </source>
</evidence>
<dbReference type="PROSITE" id="PS00954">
    <property type="entry name" value="IGP_DEHYDRATASE_1"/>
    <property type="match status" value="1"/>
</dbReference>
<dbReference type="AlphaFoldDB" id="A0A4U9CZI0"/>
<evidence type="ECO:0000313" key="5">
    <source>
        <dbReference type="EMBL" id="VTN10206.1"/>
    </source>
</evidence>
<dbReference type="InterPro" id="IPR020568">
    <property type="entry name" value="Ribosomal_Su5_D2-typ_SF"/>
</dbReference>
<dbReference type="GO" id="GO:0004424">
    <property type="term" value="F:imidazoleglycerol-phosphate dehydratase activity"/>
    <property type="evidence" value="ECO:0007669"/>
    <property type="project" value="InterPro"/>
</dbReference>
<gene>
    <name evidence="5" type="primary">hisB_2</name>
    <name evidence="5" type="ORF">NCTC9185_02123</name>
</gene>
<dbReference type="EMBL" id="CABDVU010000001">
    <property type="protein sequence ID" value="VTN10206.1"/>
    <property type="molecule type" value="Genomic_DNA"/>
</dbReference>
<evidence type="ECO:0000313" key="6">
    <source>
        <dbReference type="Proteomes" id="UP000339249"/>
    </source>
</evidence>
<keyword evidence="4" id="KW-0456">Lyase</keyword>
<dbReference type="PANTHER" id="PTHR23133">
    <property type="entry name" value="IMIDAZOLEGLYCEROL-PHOSPHATE DEHYDRATASE HIS7"/>
    <property type="match status" value="1"/>
</dbReference>
<dbReference type="InterPro" id="IPR038494">
    <property type="entry name" value="IGPD_sf"/>
</dbReference>
<evidence type="ECO:0000256" key="3">
    <source>
        <dbReference type="ARBA" id="ARBA00023102"/>
    </source>
</evidence>
<organism evidence="5 6">
    <name type="scientific">Raoultella terrigena</name>
    <name type="common">Klebsiella terrigena</name>
    <dbReference type="NCBI Taxonomy" id="577"/>
    <lineage>
        <taxon>Bacteria</taxon>
        <taxon>Pseudomonadati</taxon>
        <taxon>Pseudomonadota</taxon>
        <taxon>Gammaproteobacteria</taxon>
        <taxon>Enterobacterales</taxon>
        <taxon>Enterobacteriaceae</taxon>
        <taxon>Klebsiella/Raoultella group</taxon>
        <taxon>Raoultella</taxon>
    </lineage>
</organism>
<evidence type="ECO:0000256" key="2">
    <source>
        <dbReference type="ARBA" id="ARBA00022605"/>
    </source>
</evidence>